<dbReference type="Gene3D" id="2.60.40.10">
    <property type="entry name" value="Immunoglobulins"/>
    <property type="match status" value="1"/>
</dbReference>
<gene>
    <name evidence="7" type="ORF">VKT23_012217</name>
</gene>
<evidence type="ECO:0000256" key="2">
    <source>
        <dbReference type="ARBA" id="ARBA00022729"/>
    </source>
</evidence>
<evidence type="ECO:0000256" key="5">
    <source>
        <dbReference type="SAM" id="SignalP"/>
    </source>
</evidence>
<dbReference type="Proteomes" id="UP001498398">
    <property type="component" value="Unassembled WGS sequence"/>
</dbReference>
<protein>
    <recommendedName>
        <fullName evidence="6">WSC domain-containing protein</fullName>
    </recommendedName>
</protein>
<dbReference type="InterPro" id="IPR013783">
    <property type="entry name" value="Ig-like_fold"/>
</dbReference>
<keyword evidence="3" id="KW-0378">Hydrolase</keyword>
<proteinExistence type="predicted"/>
<dbReference type="InterPro" id="IPR015202">
    <property type="entry name" value="GO-like_E_set"/>
</dbReference>
<dbReference type="CDD" id="cd02851">
    <property type="entry name" value="E_set_GO_C"/>
    <property type="match status" value="1"/>
</dbReference>
<dbReference type="PROSITE" id="PS51212">
    <property type="entry name" value="WSC"/>
    <property type="match status" value="2"/>
</dbReference>
<reference evidence="7 8" key="1">
    <citation type="submission" date="2024-01" db="EMBL/GenBank/DDBJ databases">
        <title>A draft genome for the cacao thread blight pathogen Marasmiellus scandens.</title>
        <authorList>
            <person name="Baruah I.K."/>
            <person name="Leung J."/>
            <person name="Bukari Y."/>
            <person name="Amoako-Attah I."/>
            <person name="Meinhardt L.W."/>
            <person name="Bailey B.A."/>
            <person name="Cohen S.P."/>
        </authorList>
    </citation>
    <scope>NUCLEOTIDE SEQUENCE [LARGE SCALE GENOMIC DNA]</scope>
    <source>
        <strain evidence="7 8">GH-19</strain>
    </source>
</reference>
<feature type="domain" description="WSC" evidence="6">
    <location>
        <begin position="50"/>
        <end position="144"/>
    </location>
</feature>
<dbReference type="Pfam" id="PF09118">
    <property type="entry name" value="GO-like_E_set"/>
    <property type="match status" value="1"/>
</dbReference>
<dbReference type="Gene3D" id="2.130.10.80">
    <property type="entry name" value="Galactose oxidase/kelch, beta-propeller"/>
    <property type="match status" value="1"/>
</dbReference>
<dbReference type="SUPFAM" id="SSF81296">
    <property type="entry name" value="E set domains"/>
    <property type="match status" value="1"/>
</dbReference>
<comment type="caution">
    <text evidence="7">The sequence shown here is derived from an EMBL/GenBank/DDBJ whole genome shotgun (WGS) entry which is preliminary data.</text>
</comment>
<organism evidence="7 8">
    <name type="scientific">Marasmiellus scandens</name>
    <dbReference type="NCBI Taxonomy" id="2682957"/>
    <lineage>
        <taxon>Eukaryota</taxon>
        <taxon>Fungi</taxon>
        <taxon>Dikarya</taxon>
        <taxon>Basidiomycota</taxon>
        <taxon>Agaricomycotina</taxon>
        <taxon>Agaricomycetes</taxon>
        <taxon>Agaricomycetidae</taxon>
        <taxon>Agaricales</taxon>
        <taxon>Marasmiineae</taxon>
        <taxon>Omphalotaceae</taxon>
        <taxon>Marasmiellus</taxon>
    </lineage>
</organism>
<evidence type="ECO:0000256" key="3">
    <source>
        <dbReference type="ARBA" id="ARBA00022801"/>
    </source>
</evidence>
<accession>A0ABR1J720</accession>
<keyword evidence="2 5" id="KW-0732">Signal</keyword>
<dbReference type="InterPro" id="IPR009880">
    <property type="entry name" value="Glyoxal_oxidase_N"/>
</dbReference>
<sequence length="792" mass="85105">MITSILRAMSTLALALMLAFALVQPSTHAYATSFPQRRQSLSIPTDLPPGWAYAGCWIDSAHGRIIENFQPVDDALTVESCISTCSEQKFSVAGMEFAHECYCGNRFVNGAAEALADADCNDACAGNSGEPCGGSNRLSVYSSLSSISSIPVPVVQNTSLPGNWQYMGCFSDEQTDHVLPWRIVDANNSVVSCMNQCAAFGYPISGTEFGTECYCGDPEDLTSNNSTKRPDSECNTQCPGDLSHLCGAGNRLTTYKWNGDLNVWHQPQNIGRYEFFVPGLMAPLLATLGVNNKVSFLEKAAGTSMAFPNSTGAYELDLSLVGDFSKEWREMHTKTDIFCSGSIILPDRAGRQINVGGWSAQSTFGIRLYTPDGTPGVNGTNDWEENGVILKLQRMRWYPTAAMLSNGSILVIGGEIGSNNKPEPNLEILPKPPGGDTVVSLDWLQRTDPNNLYPFVTMLPSGNVFVAYYNEARILNPTTFDTIQVLPNIPGNVDNAAAGRTYPLEGAMVLFPQHAPYTDPLRVLICGGSTPGPASVSDNCVSITPEVPNAQWTIERMPSRRVMACMVPLPDGTFMIMNGAKKGVAGFGLADDPNLNALLYDPTLPAGQRISILNNTVVARMYHSEAILLPDGSVLVSGSDPDTDKFPEETRIERYIPPYLNKGVTPPTFTISNHDWAYNQTVTISEVNVFSGDISGVKVSLIAAVSSTHGNSMGARTIFPQFGCSGTSCSIIAPPNAFISPPGWHQLFILDGSGTPSHSSWVRIGGDPAELGNWPNITGFTIPGVGAVTIPL</sequence>
<feature type="signal peptide" evidence="5">
    <location>
        <begin position="1"/>
        <end position="29"/>
    </location>
</feature>
<keyword evidence="4" id="KW-0720">Serine protease</keyword>
<dbReference type="EMBL" id="JBANRG010000029">
    <property type="protein sequence ID" value="KAK7452112.1"/>
    <property type="molecule type" value="Genomic_DNA"/>
</dbReference>
<dbReference type="InterPro" id="IPR023828">
    <property type="entry name" value="Peptidase_S8_Ser-AS"/>
</dbReference>
<evidence type="ECO:0000256" key="4">
    <source>
        <dbReference type="ARBA" id="ARBA00022825"/>
    </source>
</evidence>
<dbReference type="InterPro" id="IPR002889">
    <property type="entry name" value="WSC_carb-bd"/>
</dbReference>
<name>A0ABR1J720_9AGAR</name>
<evidence type="ECO:0000256" key="1">
    <source>
        <dbReference type="ARBA" id="ARBA00022670"/>
    </source>
</evidence>
<dbReference type="SUPFAM" id="SSF50965">
    <property type="entry name" value="Galactose oxidase, central domain"/>
    <property type="match status" value="1"/>
</dbReference>
<dbReference type="PROSITE" id="PS00138">
    <property type="entry name" value="SUBTILASE_SER"/>
    <property type="match status" value="1"/>
</dbReference>
<dbReference type="PANTHER" id="PTHR32208">
    <property type="entry name" value="SECRETED PROTEIN-RELATED"/>
    <property type="match status" value="1"/>
</dbReference>
<feature type="chain" id="PRO_5045913496" description="WSC domain-containing protein" evidence="5">
    <location>
        <begin position="30"/>
        <end position="792"/>
    </location>
</feature>
<evidence type="ECO:0000313" key="7">
    <source>
        <dbReference type="EMBL" id="KAK7452112.1"/>
    </source>
</evidence>
<dbReference type="Pfam" id="PF07250">
    <property type="entry name" value="Glyoxal_oxid_N"/>
    <property type="match status" value="1"/>
</dbReference>
<dbReference type="Pfam" id="PF01822">
    <property type="entry name" value="WSC"/>
    <property type="match status" value="2"/>
</dbReference>
<dbReference type="InterPro" id="IPR014756">
    <property type="entry name" value="Ig_E-set"/>
</dbReference>
<feature type="domain" description="WSC" evidence="6">
    <location>
        <begin position="163"/>
        <end position="258"/>
    </location>
</feature>
<keyword evidence="1" id="KW-0645">Protease</keyword>
<dbReference type="SMART" id="SM00321">
    <property type="entry name" value="WSC"/>
    <property type="match status" value="2"/>
</dbReference>
<dbReference type="PANTHER" id="PTHR32208:SF105">
    <property type="entry name" value="COPPER RADICAL OXIDASE"/>
    <property type="match status" value="1"/>
</dbReference>
<dbReference type="InterPro" id="IPR011043">
    <property type="entry name" value="Gal_Oxase/kelch_b-propeller"/>
</dbReference>
<dbReference type="InterPro" id="IPR037293">
    <property type="entry name" value="Gal_Oxidase_central_sf"/>
</dbReference>
<evidence type="ECO:0000313" key="8">
    <source>
        <dbReference type="Proteomes" id="UP001498398"/>
    </source>
</evidence>
<evidence type="ECO:0000259" key="6">
    <source>
        <dbReference type="PROSITE" id="PS51212"/>
    </source>
</evidence>
<keyword evidence="8" id="KW-1185">Reference proteome</keyword>